<name>A0A138ZWK2_GONPJ</name>
<protein>
    <submittedName>
        <fullName evidence="2">Uncharacterized protein</fullName>
    </submittedName>
</protein>
<reference evidence="2 3" key="1">
    <citation type="journal article" date="2015" name="Genome Biol. Evol.">
        <title>Phylogenomic analyses indicate that early fungi evolved digesting cell walls of algal ancestors of land plants.</title>
        <authorList>
            <person name="Chang Y."/>
            <person name="Wang S."/>
            <person name="Sekimoto S."/>
            <person name="Aerts A.L."/>
            <person name="Choi C."/>
            <person name="Clum A."/>
            <person name="LaButti K.M."/>
            <person name="Lindquist E.A."/>
            <person name="Yee Ngan C."/>
            <person name="Ohm R.A."/>
            <person name="Salamov A.A."/>
            <person name="Grigoriev I.V."/>
            <person name="Spatafora J.W."/>
            <person name="Berbee M.L."/>
        </authorList>
    </citation>
    <scope>NUCLEOTIDE SEQUENCE [LARGE SCALE GENOMIC DNA]</scope>
    <source>
        <strain evidence="2 3">JEL478</strain>
    </source>
</reference>
<keyword evidence="3" id="KW-1185">Reference proteome</keyword>
<proteinExistence type="predicted"/>
<dbReference type="Proteomes" id="UP000070544">
    <property type="component" value="Unassembled WGS sequence"/>
</dbReference>
<sequence length="320" mass="36186">MDNHFTYITRNVANSYLDLGGNFDAVLEAHMSDEVVASQLLNFANSDNLLDMFTIPHTMEETMTRVTQLVEEVDISNHRTIDEVNGNLDSAIKNTKAVNDLLSIIKERERMVSIREMELQMWKQTVEKEVADMRNILISKCNSSGESSGSDTKRSPSTFIPDPECISTTQYPKSQWTVPYMTRNYYDWMDYWQCKRCKTKFGDLIDKNLREKSVYCSPCSQWLRRRTPAGLKKPALSKRKATQNKVGAIRQNVAKRTNHYTPYDGVLNTSPLATTLPAPVAPQNLTTTLSEAVGAQNPTTTLPEAVPLTESDISASKIMW</sequence>
<dbReference type="EMBL" id="KQ965928">
    <property type="protein sequence ID" value="KXS08900.1"/>
    <property type="molecule type" value="Genomic_DNA"/>
</dbReference>
<gene>
    <name evidence="2" type="ORF">M427DRAFT_50225</name>
</gene>
<evidence type="ECO:0000313" key="2">
    <source>
        <dbReference type="EMBL" id="KXS08900.1"/>
    </source>
</evidence>
<organism evidence="2 3">
    <name type="scientific">Gonapodya prolifera (strain JEL478)</name>
    <name type="common">Monoblepharis prolifera</name>
    <dbReference type="NCBI Taxonomy" id="1344416"/>
    <lineage>
        <taxon>Eukaryota</taxon>
        <taxon>Fungi</taxon>
        <taxon>Fungi incertae sedis</taxon>
        <taxon>Chytridiomycota</taxon>
        <taxon>Chytridiomycota incertae sedis</taxon>
        <taxon>Monoblepharidomycetes</taxon>
        <taxon>Monoblepharidales</taxon>
        <taxon>Gonapodyaceae</taxon>
        <taxon>Gonapodya</taxon>
    </lineage>
</organism>
<dbReference type="AlphaFoldDB" id="A0A138ZWK2"/>
<feature type="region of interest" description="Disordered" evidence="1">
    <location>
        <begin position="142"/>
        <end position="162"/>
    </location>
</feature>
<evidence type="ECO:0000256" key="1">
    <source>
        <dbReference type="SAM" id="MobiDB-lite"/>
    </source>
</evidence>
<evidence type="ECO:0000313" key="3">
    <source>
        <dbReference type="Proteomes" id="UP000070544"/>
    </source>
</evidence>
<accession>A0A138ZWK2</accession>